<feature type="compositionally biased region" description="Polar residues" evidence="1">
    <location>
        <begin position="62"/>
        <end position="71"/>
    </location>
</feature>
<evidence type="ECO:0000256" key="1">
    <source>
        <dbReference type="SAM" id="MobiDB-lite"/>
    </source>
</evidence>
<sequence>MPILMNEGIQEPCHSRLQSTTPALCRCVFQEVWKRPRISGLRLHSGHRRLINPLSIRPPDGQTVTTPSSAMGRLSTRSTLTSLWMLQETGMYPSS</sequence>
<name>A7IU85_PBCVM</name>
<organism evidence="2 3">
    <name type="scientific">Paramecium bursaria Chlorella virus MT325</name>
    <name type="common">PBCV-MT325</name>
    <dbReference type="NCBI Taxonomy" id="346932"/>
    <lineage>
        <taxon>Viruses</taxon>
        <taxon>Varidnaviria</taxon>
        <taxon>Bamfordvirae</taxon>
        <taxon>Nucleocytoviricota</taxon>
        <taxon>Megaviricetes</taxon>
        <taxon>Algavirales</taxon>
        <taxon>Phycodnaviridae</taxon>
        <taxon>Chlorovirus</taxon>
        <taxon>Chlorovirus conductrix</taxon>
        <taxon>Paramecium bursaria Chlorella virus A1</taxon>
    </lineage>
</organism>
<organismHost>
    <name type="scientific">Paramecium bursaria</name>
    <dbReference type="NCBI Taxonomy" id="74790"/>
</organismHost>
<feature type="region of interest" description="Disordered" evidence="1">
    <location>
        <begin position="52"/>
        <end position="71"/>
    </location>
</feature>
<gene>
    <name evidence="2" type="primary">m355R</name>
    <name evidence="2" type="ORF">MT325_m355R</name>
</gene>
<accession>A7IU85</accession>
<evidence type="ECO:0000313" key="3">
    <source>
        <dbReference type="Proteomes" id="UP000246715"/>
    </source>
</evidence>
<dbReference type="Proteomes" id="UP000246715">
    <property type="component" value="Segment"/>
</dbReference>
<proteinExistence type="predicted"/>
<reference evidence="2 3" key="1">
    <citation type="journal article" date="2007" name="Virology">
        <title>Sequence and annotation of the 314-kb MT325 and the 321-kb FR483 viruses that infect Chlorella Pbi.</title>
        <authorList>
            <person name="Fitzgerald L.A."/>
            <person name="Graves M.V."/>
            <person name="Li X."/>
            <person name="Feldblyum T."/>
            <person name="Hartigan J."/>
            <person name="Van Etten J.L."/>
        </authorList>
    </citation>
    <scope>NUCLEOTIDE SEQUENCE [LARGE SCALE GENOMIC DNA]</scope>
    <source>
        <strain evidence="2 3">MT325</strain>
    </source>
</reference>
<evidence type="ECO:0000313" key="2">
    <source>
        <dbReference type="EMBL" id="ABT13909.1"/>
    </source>
</evidence>
<protein>
    <submittedName>
        <fullName evidence="2">Uncharacterized protein m355R</fullName>
    </submittedName>
</protein>
<dbReference type="EMBL" id="DQ491001">
    <property type="protein sequence ID" value="ABT13909.1"/>
    <property type="molecule type" value="Genomic_DNA"/>
</dbReference>